<comment type="caution">
    <text evidence="1">The sequence shown here is derived from an EMBL/GenBank/DDBJ whole genome shotgun (WGS) entry which is preliminary data.</text>
</comment>
<sequence length="74" mass="8659">MKVFPHNSHTPGYQNLSGPYASKGGKIILMSYRRSGSSFTAEIISRHPDVFYTFEPLYNLQHRHSEDLQELYRR</sequence>
<proteinExistence type="predicted"/>
<evidence type="ECO:0000313" key="1">
    <source>
        <dbReference type="EMBL" id="KAK7474615.1"/>
    </source>
</evidence>
<dbReference type="AlphaFoldDB" id="A0ABD0JIQ0"/>
<name>A0ABD0JIQ0_9CAEN</name>
<dbReference type="EMBL" id="JACVVK020000431">
    <property type="protein sequence ID" value="KAK7474615.1"/>
    <property type="molecule type" value="Genomic_DNA"/>
</dbReference>
<dbReference type="Gene3D" id="3.40.50.300">
    <property type="entry name" value="P-loop containing nucleotide triphosphate hydrolases"/>
    <property type="match status" value="1"/>
</dbReference>
<evidence type="ECO:0000313" key="2">
    <source>
        <dbReference type="Proteomes" id="UP001519460"/>
    </source>
</evidence>
<protein>
    <recommendedName>
        <fullName evidence="3">Sulfotransferase</fullName>
    </recommendedName>
</protein>
<feature type="non-terminal residue" evidence="1">
    <location>
        <position position="74"/>
    </location>
</feature>
<gene>
    <name evidence="1" type="ORF">BaRGS_00034144</name>
</gene>
<dbReference type="InterPro" id="IPR051135">
    <property type="entry name" value="Gal/GlcNAc/GalNAc_ST"/>
</dbReference>
<accession>A0ABD0JIQ0</accession>
<dbReference type="SUPFAM" id="SSF52540">
    <property type="entry name" value="P-loop containing nucleoside triphosphate hydrolases"/>
    <property type="match status" value="1"/>
</dbReference>
<dbReference type="InterPro" id="IPR027417">
    <property type="entry name" value="P-loop_NTPase"/>
</dbReference>
<dbReference type="Proteomes" id="UP001519460">
    <property type="component" value="Unassembled WGS sequence"/>
</dbReference>
<dbReference type="PANTHER" id="PTHR10704:SF44">
    <property type="entry name" value="LD35051P-RELATED"/>
    <property type="match status" value="1"/>
</dbReference>
<keyword evidence="2" id="KW-1185">Reference proteome</keyword>
<organism evidence="1 2">
    <name type="scientific">Batillaria attramentaria</name>
    <dbReference type="NCBI Taxonomy" id="370345"/>
    <lineage>
        <taxon>Eukaryota</taxon>
        <taxon>Metazoa</taxon>
        <taxon>Spiralia</taxon>
        <taxon>Lophotrochozoa</taxon>
        <taxon>Mollusca</taxon>
        <taxon>Gastropoda</taxon>
        <taxon>Caenogastropoda</taxon>
        <taxon>Sorbeoconcha</taxon>
        <taxon>Cerithioidea</taxon>
        <taxon>Batillariidae</taxon>
        <taxon>Batillaria</taxon>
    </lineage>
</organism>
<evidence type="ECO:0008006" key="3">
    <source>
        <dbReference type="Google" id="ProtNLM"/>
    </source>
</evidence>
<dbReference type="PANTHER" id="PTHR10704">
    <property type="entry name" value="CARBOHYDRATE SULFOTRANSFERASE"/>
    <property type="match status" value="1"/>
</dbReference>
<reference evidence="1 2" key="1">
    <citation type="journal article" date="2023" name="Sci. Data">
        <title>Genome assembly of the Korean intertidal mud-creeper Batillaria attramentaria.</title>
        <authorList>
            <person name="Patra A.K."/>
            <person name="Ho P.T."/>
            <person name="Jun S."/>
            <person name="Lee S.J."/>
            <person name="Kim Y."/>
            <person name="Won Y.J."/>
        </authorList>
    </citation>
    <scope>NUCLEOTIDE SEQUENCE [LARGE SCALE GENOMIC DNA]</scope>
    <source>
        <strain evidence="1">Wonlab-2016</strain>
    </source>
</reference>